<proteinExistence type="predicted"/>
<protein>
    <submittedName>
        <fullName evidence="1">Uncharacterized protein</fullName>
    </submittedName>
</protein>
<evidence type="ECO:0000313" key="2">
    <source>
        <dbReference type="Proteomes" id="UP000004358"/>
    </source>
</evidence>
<dbReference type="AlphaFoldDB" id="A3ZYV4"/>
<accession>A3ZYV4</accession>
<name>A3ZYV4_9BACT</name>
<sequence length="285" mass="32642">MDNTLWGVIIGSVLSLVGNGIQQWFAAHKAAQEFDRTQTAEELAWKRNTIKEQASEIRGAYQNAIYALSMVATVKESEELNPGGSCYNFIRDAIKWISLIYIRHPGEELHFRIKEFVRWPESSADRLRDYVGRLAKADTDLFSLPPIAMMEEPKMQNSRDKVTLEFQVAPDFRRERLIDSGVQLVSSDRFLCKLQDLTEIQRKLLVDASPNFPAIPSQMPLPFPTHDTRKNVVNGRGGSWKARLDPPCIDNLEEIQMFLAVWESEYVSKFAELEELVMKKDSESM</sequence>
<gene>
    <name evidence="1" type="ORF">DSM3645_18301</name>
</gene>
<reference evidence="1 2" key="1">
    <citation type="submission" date="2006-02" db="EMBL/GenBank/DDBJ databases">
        <authorList>
            <person name="Amann R."/>
            <person name="Ferriera S."/>
            <person name="Johnson J."/>
            <person name="Kravitz S."/>
            <person name="Halpern A."/>
            <person name="Remington K."/>
            <person name="Beeson K."/>
            <person name="Tran B."/>
            <person name="Rogers Y.-H."/>
            <person name="Friedman R."/>
            <person name="Venter J.C."/>
        </authorList>
    </citation>
    <scope>NUCLEOTIDE SEQUENCE [LARGE SCALE GENOMIC DNA]</scope>
    <source>
        <strain evidence="1 2">DSM 3645</strain>
    </source>
</reference>
<dbReference type="EMBL" id="AANZ01000022">
    <property type="protein sequence ID" value="EAQ78315.1"/>
    <property type="molecule type" value="Genomic_DNA"/>
</dbReference>
<evidence type="ECO:0000313" key="1">
    <source>
        <dbReference type="EMBL" id="EAQ78315.1"/>
    </source>
</evidence>
<dbReference type="Proteomes" id="UP000004358">
    <property type="component" value="Unassembled WGS sequence"/>
</dbReference>
<dbReference type="STRING" id="314230.DSM3645_18301"/>
<organism evidence="1 2">
    <name type="scientific">Blastopirellula marina DSM 3645</name>
    <dbReference type="NCBI Taxonomy" id="314230"/>
    <lineage>
        <taxon>Bacteria</taxon>
        <taxon>Pseudomonadati</taxon>
        <taxon>Planctomycetota</taxon>
        <taxon>Planctomycetia</taxon>
        <taxon>Pirellulales</taxon>
        <taxon>Pirellulaceae</taxon>
        <taxon>Blastopirellula</taxon>
    </lineage>
</organism>
<dbReference type="HOGENOM" id="CLU_975448_0_0_0"/>
<comment type="caution">
    <text evidence="1">The sequence shown here is derived from an EMBL/GenBank/DDBJ whole genome shotgun (WGS) entry which is preliminary data.</text>
</comment>
<dbReference type="RefSeq" id="WP_002651557.1">
    <property type="nucleotide sequence ID" value="NZ_CH672376.1"/>
</dbReference>